<dbReference type="RefSeq" id="WP_230065754.1">
    <property type="nucleotide sequence ID" value="NZ_BAABLL010000010.1"/>
</dbReference>
<dbReference type="PANTHER" id="PTHR45953">
    <property type="entry name" value="IDURONATE 2-SULFATASE"/>
    <property type="match status" value="1"/>
</dbReference>
<comment type="caution">
    <text evidence="4">The sequence shown here is derived from an EMBL/GenBank/DDBJ whole genome shotgun (WGS) entry which is preliminary data.</text>
</comment>
<dbReference type="Pfam" id="PF00884">
    <property type="entry name" value="Sulfatase"/>
    <property type="match status" value="1"/>
</dbReference>
<dbReference type="InterPro" id="IPR017850">
    <property type="entry name" value="Alkaline_phosphatase_core_sf"/>
</dbReference>
<evidence type="ECO:0000256" key="2">
    <source>
        <dbReference type="ARBA" id="ARBA00022801"/>
    </source>
</evidence>
<gene>
    <name evidence="4" type="ORF">ACFOW9_15600</name>
</gene>
<feature type="domain" description="Sulfatase N-terminal" evidence="3">
    <location>
        <begin position="2"/>
        <end position="310"/>
    </location>
</feature>
<reference evidence="5" key="1">
    <citation type="journal article" date="2019" name="Int. J. Syst. Evol. Microbiol.">
        <title>The Global Catalogue of Microorganisms (GCM) 10K type strain sequencing project: providing services to taxonomists for standard genome sequencing and annotation.</title>
        <authorList>
            <consortium name="The Broad Institute Genomics Platform"/>
            <consortium name="The Broad Institute Genome Sequencing Center for Infectious Disease"/>
            <person name="Wu L."/>
            <person name="Ma J."/>
        </authorList>
    </citation>
    <scope>NUCLEOTIDE SEQUENCE [LARGE SCALE GENOMIC DNA]</scope>
    <source>
        <strain evidence="5">CGMCC 1.10698</strain>
    </source>
</reference>
<keyword evidence="1" id="KW-0479">Metal-binding</keyword>
<name>A0ABV8R751_9MICC</name>
<keyword evidence="2" id="KW-0378">Hydrolase</keyword>
<dbReference type="SUPFAM" id="SSF53649">
    <property type="entry name" value="Alkaline phosphatase-like"/>
    <property type="match status" value="1"/>
</dbReference>
<evidence type="ECO:0000313" key="5">
    <source>
        <dbReference type="Proteomes" id="UP001595773"/>
    </source>
</evidence>
<accession>A0ABV8R751</accession>
<organism evidence="4 5">
    <name type="scientific">Arthrobacter cryoconiti</name>
    <dbReference type="NCBI Taxonomy" id="748907"/>
    <lineage>
        <taxon>Bacteria</taxon>
        <taxon>Bacillati</taxon>
        <taxon>Actinomycetota</taxon>
        <taxon>Actinomycetes</taxon>
        <taxon>Micrococcales</taxon>
        <taxon>Micrococcaceae</taxon>
        <taxon>Arthrobacter</taxon>
    </lineage>
</organism>
<evidence type="ECO:0000313" key="4">
    <source>
        <dbReference type="EMBL" id="MFC4267034.1"/>
    </source>
</evidence>
<protein>
    <submittedName>
        <fullName evidence="4">Sulfatase</fullName>
    </submittedName>
</protein>
<sequence length="434" mass="47503">MNILLIMADQFSAHALHRTRDTDSHFRTPHLDRLAAASLSFTHAYTPFPLCVPARSSMVTGRYPHELGIGSNTADGEEPGRDPASLGHWFRVAGYDCAYAGKWHAQQASASVEDGFTAVHPFGDEGLVEACKEWLSKRPSKRPFMLVASFDDPHTICEYARSQPLPYGDVPRVPVGSAPPLPANFSPSPYAPSALAVEVDSAQRVYGTRDYTSDDWRAYRAAYATLVTRVDEKIGKLMDSVDLAETAVVFVSDHGDGDASHGWNQKTALYEECIRVPFLLHVPGVAAATIDTPVAAVLNLLPTLCDVAGIPAPDGIAGVSVLQPDPSPVVVQTVFSDGARPGPRTSGRSLLCGAWKYTVYSWGLNREQLHQLRADPGEQRNLAVEDSFAEVLEEMREHLLNWALESRDTSFLKRLVLPMSAPAHIRKEIFTLPY</sequence>
<dbReference type="Gene3D" id="3.40.720.10">
    <property type="entry name" value="Alkaline Phosphatase, subunit A"/>
    <property type="match status" value="1"/>
</dbReference>
<dbReference type="EMBL" id="JBHSCQ010000022">
    <property type="protein sequence ID" value="MFC4267034.1"/>
    <property type="molecule type" value="Genomic_DNA"/>
</dbReference>
<dbReference type="PANTHER" id="PTHR45953:SF1">
    <property type="entry name" value="IDURONATE 2-SULFATASE"/>
    <property type="match status" value="1"/>
</dbReference>
<proteinExistence type="predicted"/>
<dbReference type="Proteomes" id="UP001595773">
    <property type="component" value="Unassembled WGS sequence"/>
</dbReference>
<evidence type="ECO:0000259" key="3">
    <source>
        <dbReference type="Pfam" id="PF00884"/>
    </source>
</evidence>
<dbReference type="InterPro" id="IPR000917">
    <property type="entry name" value="Sulfatase_N"/>
</dbReference>
<evidence type="ECO:0000256" key="1">
    <source>
        <dbReference type="ARBA" id="ARBA00022723"/>
    </source>
</evidence>
<dbReference type="CDD" id="cd16022">
    <property type="entry name" value="sulfatase_like"/>
    <property type="match status" value="1"/>
</dbReference>
<keyword evidence="5" id="KW-1185">Reference proteome</keyword>